<dbReference type="CDD" id="cd00038">
    <property type="entry name" value="CAP_ED"/>
    <property type="match status" value="1"/>
</dbReference>
<keyword evidence="4 10" id="KW-0812">Transmembrane</keyword>
<feature type="transmembrane region" description="Helical" evidence="10">
    <location>
        <begin position="6"/>
        <end position="24"/>
    </location>
</feature>
<keyword evidence="5 10" id="KW-1133">Transmembrane helix</keyword>
<feature type="transmembrane region" description="Helical" evidence="10">
    <location>
        <begin position="225"/>
        <end position="244"/>
    </location>
</feature>
<feature type="transmembrane region" description="Helical" evidence="10">
    <location>
        <begin position="287"/>
        <end position="303"/>
    </location>
</feature>
<dbReference type="PANTHER" id="PTHR10110:SF86">
    <property type="entry name" value="SODIUM_HYDROGEN EXCHANGER 7"/>
    <property type="match status" value="1"/>
</dbReference>
<feature type="domain" description="Cyclic nucleotide-binding" evidence="11">
    <location>
        <begin position="701"/>
        <end position="809"/>
    </location>
</feature>
<evidence type="ECO:0000256" key="7">
    <source>
        <dbReference type="ARBA" id="ARBA00023065"/>
    </source>
</evidence>
<dbReference type="GO" id="GO:0051453">
    <property type="term" value="P:regulation of intracellular pH"/>
    <property type="evidence" value="ECO:0007669"/>
    <property type="project" value="TreeGrafter"/>
</dbReference>
<gene>
    <name evidence="12" type="ORF">G3I67_03775</name>
</gene>
<reference evidence="12" key="1">
    <citation type="submission" date="2020-02" db="EMBL/GenBank/DDBJ databases">
        <authorList>
            <person name="Chen W.-M."/>
        </authorList>
    </citation>
    <scope>NUCLEOTIDE SEQUENCE</scope>
    <source>
        <strain evidence="12">NBD-18</strain>
    </source>
</reference>
<evidence type="ECO:0000256" key="1">
    <source>
        <dbReference type="ARBA" id="ARBA00004651"/>
    </source>
</evidence>
<feature type="transmembrane region" description="Helical" evidence="10">
    <location>
        <begin position="189"/>
        <end position="213"/>
    </location>
</feature>
<evidence type="ECO:0000256" key="9">
    <source>
        <dbReference type="ARBA" id="ARBA00023201"/>
    </source>
</evidence>
<evidence type="ECO:0000256" key="8">
    <source>
        <dbReference type="ARBA" id="ARBA00023136"/>
    </source>
</evidence>
<protein>
    <submittedName>
        <fullName evidence="12">Cyclic nucleotide-binding domain-containing protein</fullName>
    </submittedName>
</protein>
<dbReference type="AlphaFoldDB" id="A0A6B2QUM1"/>
<keyword evidence="9" id="KW-0739">Sodium transport</keyword>
<dbReference type="SUPFAM" id="SSF51206">
    <property type="entry name" value="cAMP-binding domain-like"/>
    <property type="match status" value="1"/>
</dbReference>
<dbReference type="InterPro" id="IPR018422">
    <property type="entry name" value="Cation/H_exchanger_CPA1"/>
</dbReference>
<dbReference type="GO" id="GO:0098719">
    <property type="term" value="P:sodium ion import across plasma membrane"/>
    <property type="evidence" value="ECO:0007669"/>
    <property type="project" value="TreeGrafter"/>
</dbReference>
<sequence length="837" mass="93455">MDISSVVFGLAGLLALICFMPPLAGHMKIPYSVFLALSGSLLAYLSYNWTPPVIGDFLDIVTTFDMSSETFLIVFLPVLLFETSLSMNVRRLMDDIGPILMMAIVAVIVSTLLVGVVLTSVSGMGLVACLLLGAIVATTDPAAVVSIFREVGAPKRLTTLVEGESLLNDAAAIALYSVLLGVLTKDRNWEVFIVVKDFLFLFLGGGLAGFMIGRFTCVAFKWLRGWPAAEVSLTVAVAYLSYFISEHYLHVSGVVATVVAGLVVGSTGRTRISPAAFETLSHSWHQFGFWANSLVFLLAAMLIPKMMANITWMHALYILLVFVTTLLARAIVVYGLVPLLTKLGVGARVGRRFQAVIWWGGLRGAVSFALALAVTERVGLPQEVREFIAVTVTGFILATLFINGMTLQPLIRLLGLNQLTRKQRALRDQAVVVAATLNQHETDDIAKSELLPDDVRERVRSVFDGLLIAPSDAEVEQFSVQDRIDLGLSILARREFEIYFEILKHQIIDRSMAEILIGKAERHEDAVRVGGLDGFNKVAKRALRYPRRFRQALRIYEVFGIQRWLAYELSQRFVSLMSMRSVSRQLLTFADQKLRDIIGDEATEQVRQAHQNRLDLIEQGLQALELQYPKYSTWLQECYLGRIARRIERERYDEMLEQSLISGEVYEDLSTRVGQRWSFIDKDPLLDMEMEPEELVARVPLLNGLSPEVQRSVARMMKPRLFLPDQLVWSANNMPSYALYVVASGAVRVRLPDSTHIELGSGEFFGELYMLKKELLRGFEVRSLGYSKLLCLPVNEFENLMARDASLRQSIELVAKQRLRALEVWQGQQSGAGGSAQ</sequence>
<dbReference type="EMBL" id="JAAGRN010000002">
    <property type="protein sequence ID" value="NDY82346.1"/>
    <property type="molecule type" value="Genomic_DNA"/>
</dbReference>
<dbReference type="Pfam" id="PF00027">
    <property type="entry name" value="cNMP_binding"/>
    <property type="match status" value="1"/>
</dbReference>
<keyword evidence="2" id="KW-0813">Transport</keyword>
<feature type="transmembrane region" description="Helical" evidence="10">
    <location>
        <begin position="31"/>
        <end position="50"/>
    </location>
</feature>
<dbReference type="Gene3D" id="6.10.140.1330">
    <property type="match status" value="1"/>
</dbReference>
<name>A0A6B2QUM1_9BURK</name>
<dbReference type="RefSeq" id="WP_163651671.1">
    <property type="nucleotide sequence ID" value="NZ_JAAGRN010000002.1"/>
</dbReference>
<proteinExistence type="predicted"/>
<keyword evidence="6" id="KW-0915">Sodium</keyword>
<dbReference type="Gene3D" id="2.60.120.10">
    <property type="entry name" value="Jelly Rolls"/>
    <property type="match status" value="1"/>
</dbReference>
<evidence type="ECO:0000259" key="11">
    <source>
        <dbReference type="PROSITE" id="PS50042"/>
    </source>
</evidence>
<feature type="transmembrane region" description="Helical" evidence="10">
    <location>
        <begin position="124"/>
        <end position="145"/>
    </location>
</feature>
<feature type="transmembrane region" description="Helical" evidence="10">
    <location>
        <begin position="70"/>
        <end position="87"/>
    </location>
</feature>
<comment type="caution">
    <text evidence="12">The sequence shown here is derived from an EMBL/GenBank/DDBJ whole genome shotgun (WGS) entry which is preliminary data.</text>
</comment>
<evidence type="ECO:0000256" key="10">
    <source>
        <dbReference type="SAM" id="Phobius"/>
    </source>
</evidence>
<evidence type="ECO:0000256" key="5">
    <source>
        <dbReference type="ARBA" id="ARBA00022989"/>
    </source>
</evidence>
<evidence type="ECO:0000256" key="4">
    <source>
        <dbReference type="ARBA" id="ARBA00022692"/>
    </source>
</evidence>
<keyword evidence="8 10" id="KW-0472">Membrane</keyword>
<dbReference type="InterPro" id="IPR000595">
    <property type="entry name" value="cNMP-bd_dom"/>
</dbReference>
<dbReference type="Pfam" id="PF00999">
    <property type="entry name" value="Na_H_Exchanger"/>
    <property type="match status" value="1"/>
</dbReference>
<dbReference type="InterPro" id="IPR018490">
    <property type="entry name" value="cNMP-bd_dom_sf"/>
</dbReference>
<dbReference type="GO" id="GO:0005886">
    <property type="term" value="C:plasma membrane"/>
    <property type="evidence" value="ECO:0007669"/>
    <property type="project" value="UniProtKB-SubCell"/>
</dbReference>
<evidence type="ECO:0000256" key="6">
    <source>
        <dbReference type="ARBA" id="ARBA00023053"/>
    </source>
</evidence>
<dbReference type="PANTHER" id="PTHR10110">
    <property type="entry name" value="SODIUM/HYDROGEN EXCHANGER"/>
    <property type="match status" value="1"/>
</dbReference>
<comment type="subcellular location">
    <subcellularLocation>
        <location evidence="1">Cell membrane</location>
        <topology evidence="1">Multi-pass membrane protein</topology>
    </subcellularLocation>
</comment>
<feature type="transmembrane region" description="Helical" evidence="10">
    <location>
        <begin position="387"/>
        <end position="411"/>
    </location>
</feature>
<dbReference type="InterPro" id="IPR006153">
    <property type="entry name" value="Cation/H_exchanger_TM"/>
</dbReference>
<evidence type="ECO:0000256" key="3">
    <source>
        <dbReference type="ARBA" id="ARBA00022475"/>
    </source>
</evidence>
<feature type="transmembrane region" description="Helical" evidence="10">
    <location>
        <begin position="99"/>
        <end position="118"/>
    </location>
</feature>
<evidence type="ECO:0000256" key="2">
    <source>
        <dbReference type="ARBA" id="ARBA00022448"/>
    </source>
</evidence>
<dbReference type="InterPro" id="IPR014710">
    <property type="entry name" value="RmlC-like_jellyroll"/>
</dbReference>
<dbReference type="PROSITE" id="PS50042">
    <property type="entry name" value="CNMP_BINDING_3"/>
    <property type="match status" value="1"/>
</dbReference>
<feature type="transmembrane region" description="Helical" evidence="10">
    <location>
        <begin position="356"/>
        <end position="375"/>
    </location>
</feature>
<accession>A0A6B2QUM1</accession>
<feature type="transmembrane region" description="Helical" evidence="10">
    <location>
        <begin position="315"/>
        <end position="336"/>
    </location>
</feature>
<evidence type="ECO:0000313" key="12">
    <source>
        <dbReference type="EMBL" id="NDY82346.1"/>
    </source>
</evidence>
<dbReference type="SMART" id="SM00100">
    <property type="entry name" value="cNMP"/>
    <property type="match status" value="1"/>
</dbReference>
<dbReference type="GO" id="GO:0015386">
    <property type="term" value="F:potassium:proton antiporter activity"/>
    <property type="evidence" value="ECO:0007669"/>
    <property type="project" value="TreeGrafter"/>
</dbReference>
<keyword evidence="7" id="KW-0406">Ion transport</keyword>
<organism evidence="12">
    <name type="scientific">Sheuella amnicola</name>
    <dbReference type="NCBI Taxonomy" id="2707330"/>
    <lineage>
        <taxon>Bacteria</taxon>
        <taxon>Pseudomonadati</taxon>
        <taxon>Pseudomonadota</taxon>
        <taxon>Betaproteobacteria</taxon>
        <taxon>Burkholderiales</taxon>
        <taxon>Alcaligenaceae</taxon>
        <taxon>Sheuella</taxon>
    </lineage>
</organism>
<keyword evidence="3" id="KW-1003">Cell membrane</keyword>
<dbReference type="GO" id="GO:0015385">
    <property type="term" value="F:sodium:proton antiporter activity"/>
    <property type="evidence" value="ECO:0007669"/>
    <property type="project" value="InterPro"/>
</dbReference>